<dbReference type="AlphaFoldDB" id="A0A4C2E4S4"/>
<dbReference type="EMBL" id="BIMX01000002">
    <property type="protein sequence ID" value="GCE97719.1"/>
    <property type="molecule type" value="Genomic_DNA"/>
</dbReference>
<keyword evidence="2" id="KW-1185">Reference proteome</keyword>
<accession>A0A4C2E4S4</accession>
<evidence type="ECO:0000313" key="1">
    <source>
        <dbReference type="EMBL" id="GCE97719.1"/>
    </source>
</evidence>
<sequence length="175" mass="20569">MQTEAPHPILVNDPTEAARLQRIHRHIHVSFDLFSTELQRLEATKIFLPQWHYPEQENSEGCATVPSPSPIVLTERPHGALDIQIQSYRSYSARCNGMRRFWESTRQHKQLESESIFGESDYYGNDYSVCAEMDYRLRSEDEKQEEEQEKDVKRSQKGLTTFKRFCKAYQSLIHT</sequence>
<comment type="caution">
    <text evidence="1">The sequence shown here is derived from an EMBL/GenBank/DDBJ whole genome shotgun (WGS) entry which is preliminary data.</text>
</comment>
<dbReference type="OrthoDB" id="10366291at2759"/>
<proteinExistence type="predicted"/>
<reference evidence="1 2" key="1">
    <citation type="submission" date="2019-01" db="EMBL/GenBank/DDBJ databases">
        <title>Draft Genome Sequencing of Zygosaccharomyces mellis Ca-7.</title>
        <authorList>
            <person name="Shiwa Y."/>
            <person name="Kanesaki Y."/>
            <person name="Ishige T."/>
            <person name="Mura K."/>
            <person name="Hori T."/>
            <person name="Tamura T."/>
        </authorList>
    </citation>
    <scope>NUCLEOTIDE SEQUENCE [LARGE SCALE GENOMIC DNA]</scope>
    <source>
        <strain evidence="1 2">Ca-7</strain>
    </source>
</reference>
<name>A0A4C2E4S4_9SACH</name>
<dbReference type="Proteomes" id="UP000301737">
    <property type="component" value="Unassembled WGS sequence"/>
</dbReference>
<evidence type="ECO:0000313" key="2">
    <source>
        <dbReference type="Proteomes" id="UP000301737"/>
    </source>
</evidence>
<organism evidence="1 2">
    <name type="scientific">Zygosaccharomyces mellis</name>
    <dbReference type="NCBI Taxonomy" id="42258"/>
    <lineage>
        <taxon>Eukaryota</taxon>
        <taxon>Fungi</taxon>
        <taxon>Dikarya</taxon>
        <taxon>Ascomycota</taxon>
        <taxon>Saccharomycotina</taxon>
        <taxon>Saccharomycetes</taxon>
        <taxon>Saccharomycetales</taxon>
        <taxon>Saccharomycetaceae</taxon>
        <taxon>Zygosaccharomyces</taxon>
    </lineage>
</organism>
<protein>
    <submittedName>
        <fullName evidence="1">Uncharacterized protein</fullName>
    </submittedName>
</protein>
<gene>
    <name evidence="1" type="ORF">ZYGM_004770</name>
</gene>